<dbReference type="AlphaFoldDB" id="A0AAD9ZAP3"/>
<evidence type="ECO:0000256" key="1">
    <source>
        <dbReference type="SAM" id="MobiDB-lite"/>
    </source>
</evidence>
<evidence type="ECO:0000313" key="2">
    <source>
        <dbReference type="EMBL" id="KAK3174741.1"/>
    </source>
</evidence>
<dbReference type="Proteomes" id="UP001276659">
    <property type="component" value="Unassembled WGS sequence"/>
</dbReference>
<feature type="region of interest" description="Disordered" evidence="1">
    <location>
        <begin position="23"/>
        <end position="46"/>
    </location>
</feature>
<organism evidence="2 3">
    <name type="scientific">Lepraria neglecta</name>
    <dbReference type="NCBI Taxonomy" id="209136"/>
    <lineage>
        <taxon>Eukaryota</taxon>
        <taxon>Fungi</taxon>
        <taxon>Dikarya</taxon>
        <taxon>Ascomycota</taxon>
        <taxon>Pezizomycotina</taxon>
        <taxon>Lecanoromycetes</taxon>
        <taxon>OSLEUM clade</taxon>
        <taxon>Lecanoromycetidae</taxon>
        <taxon>Lecanorales</taxon>
        <taxon>Lecanorineae</taxon>
        <taxon>Stereocaulaceae</taxon>
        <taxon>Lepraria</taxon>
    </lineage>
</organism>
<protein>
    <submittedName>
        <fullName evidence="2">Uncharacterized protein</fullName>
    </submittedName>
</protein>
<comment type="caution">
    <text evidence="2">The sequence shown here is derived from an EMBL/GenBank/DDBJ whole genome shotgun (WGS) entry which is preliminary data.</text>
</comment>
<proteinExistence type="predicted"/>
<gene>
    <name evidence="2" type="ORF">OEA41_001987</name>
</gene>
<reference evidence="2" key="1">
    <citation type="submission" date="2022-11" db="EMBL/GenBank/DDBJ databases">
        <title>Chromosomal genome sequence assembly and mating type (MAT) locus characterization of the leprose asexual lichenized fungus Lepraria neglecta (Nyl.) Erichsen.</title>
        <authorList>
            <person name="Allen J.L."/>
            <person name="Pfeffer B."/>
        </authorList>
    </citation>
    <scope>NUCLEOTIDE SEQUENCE</scope>
    <source>
        <strain evidence="2">Allen 5258</strain>
    </source>
</reference>
<accession>A0AAD9ZAP3</accession>
<dbReference type="EMBL" id="JASNWA010000006">
    <property type="protein sequence ID" value="KAK3174741.1"/>
    <property type="molecule type" value="Genomic_DNA"/>
</dbReference>
<keyword evidence="3" id="KW-1185">Reference proteome</keyword>
<sequence length="513" mass="56749">MSTTATEIHPELTLTPVRQLRKKRPSFSPVKHLASKPKARSMSGTNSIKPVVQDTREMGPTASLNFQEFSFWDNESKQMENISAELRAALMEHMRTTYNVGTMDICFPFLILYCEDSVPSPDSRPFMIAGCIGVWLEEGDNFPLELFPGNLSGQVLASTIEIDEHLASDLKPYRIPKKQTLLALASQYFPNATHISYISNRLVVELPKQSVDDYSNSLEHLPVTISNCNLRLAYHNGPQTTTELRRSKQPKPKYLDGVYDDVDYVQERGSFFPGTMLSSSEENCISAGILVSKGNQNCLTVASHCWSEEYIQSADKLGDSAYFKVTQGSLNVGTNVGYVAERVGTTDIGLCKLLPDITFENRFLELDVTAKTLLRSNDIKFGDVFQIDSFVAGLQQLECLGIRVRAEGGREKQLIGTRESLPQPGVYVAVVQGIYATSAPEIYGRPQIREGVCGSALVRALKANGNENVLSDGEIGGFMHWSDLRAKSLESTLLCFCDALDDLIDAGWNMAPI</sequence>
<evidence type="ECO:0000313" key="3">
    <source>
        <dbReference type="Proteomes" id="UP001276659"/>
    </source>
</evidence>
<name>A0AAD9ZAP3_9LECA</name>